<dbReference type="InterPro" id="IPR026893">
    <property type="entry name" value="Tyr/Ser_Pase_IphP-type"/>
</dbReference>
<evidence type="ECO:0000256" key="1">
    <source>
        <dbReference type="ARBA" id="ARBA00009580"/>
    </source>
</evidence>
<dbReference type="EMBL" id="BAAATZ010000002">
    <property type="protein sequence ID" value="GAA2718516.1"/>
    <property type="molecule type" value="Genomic_DNA"/>
</dbReference>
<dbReference type="RefSeq" id="WP_344448097.1">
    <property type="nucleotide sequence ID" value="NZ_BAAATZ010000002.1"/>
</dbReference>
<dbReference type="Gene3D" id="3.90.190.10">
    <property type="entry name" value="Protein tyrosine phosphatase superfamily"/>
    <property type="match status" value="1"/>
</dbReference>
<proteinExistence type="inferred from homology"/>
<comment type="similarity">
    <text evidence="1">Belongs to the protein-tyrosine phosphatase family.</text>
</comment>
<dbReference type="PANTHER" id="PTHR31126">
    <property type="entry name" value="TYROSINE-PROTEIN PHOSPHATASE"/>
    <property type="match status" value="1"/>
</dbReference>
<evidence type="ECO:0000313" key="3">
    <source>
        <dbReference type="Proteomes" id="UP001501842"/>
    </source>
</evidence>
<dbReference type="PANTHER" id="PTHR31126:SF1">
    <property type="entry name" value="TYROSINE SPECIFIC PROTEIN PHOSPHATASES DOMAIN-CONTAINING PROTEIN"/>
    <property type="match status" value="1"/>
</dbReference>
<dbReference type="Proteomes" id="UP001501842">
    <property type="component" value="Unassembled WGS sequence"/>
</dbReference>
<accession>A0ABN3TSU1</accession>
<dbReference type="SUPFAM" id="SSF52799">
    <property type="entry name" value="(Phosphotyrosine protein) phosphatases II"/>
    <property type="match status" value="1"/>
</dbReference>
<keyword evidence="3" id="KW-1185">Reference proteome</keyword>
<sequence>MRWGLVYRSDSLGKATEADVARLASLGLSTSVDFRGEAEVVKYGVNRLPAGVEAVARPLLDESGNTLAEALTTALRTGDSAVLEEMLGGGRAEQIVLTSYRDMVTNEAARAGFRDVLLRLAGRDGLPLVYNCTAGKDRTGIMSAVILTLLRVPRQAVIDDFVLSNTYLSPSHQQTYDLLASKGVDSGLIRPLLEQDAAYIEAFLDGAKAEYGSFDRYLRDGLGLSQKTITHLRHALTTR</sequence>
<reference evidence="2 3" key="1">
    <citation type="journal article" date="2019" name="Int. J. Syst. Evol. Microbiol.">
        <title>The Global Catalogue of Microorganisms (GCM) 10K type strain sequencing project: providing services to taxonomists for standard genome sequencing and annotation.</title>
        <authorList>
            <consortium name="The Broad Institute Genomics Platform"/>
            <consortium name="The Broad Institute Genome Sequencing Center for Infectious Disease"/>
            <person name="Wu L."/>
            <person name="Ma J."/>
        </authorList>
    </citation>
    <scope>NUCLEOTIDE SEQUENCE [LARGE SCALE GENOMIC DNA]</scope>
    <source>
        <strain evidence="2 3">JCM 8201</strain>
    </source>
</reference>
<name>A0ABN3TSU1_9ACTN</name>
<organism evidence="2 3">
    <name type="scientific">Actinocorallia aurantiaca</name>
    <dbReference type="NCBI Taxonomy" id="46204"/>
    <lineage>
        <taxon>Bacteria</taxon>
        <taxon>Bacillati</taxon>
        <taxon>Actinomycetota</taxon>
        <taxon>Actinomycetes</taxon>
        <taxon>Streptosporangiales</taxon>
        <taxon>Thermomonosporaceae</taxon>
        <taxon>Actinocorallia</taxon>
    </lineage>
</organism>
<dbReference type="InterPro" id="IPR029021">
    <property type="entry name" value="Prot-tyrosine_phosphatase-like"/>
</dbReference>
<evidence type="ECO:0008006" key="4">
    <source>
        <dbReference type="Google" id="ProtNLM"/>
    </source>
</evidence>
<comment type="caution">
    <text evidence="2">The sequence shown here is derived from an EMBL/GenBank/DDBJ whole genome shotgun (WGS) entry which is preliminary data.</text>
</comment>
<protein>
    <recommendedName>
        <fullName evidence="4">Protein-tyrosine phosphatase</fullName>
    </recommendedName>
</protein>
<gene>
    <name evidence="2" type="ORF">GCM10010439_01650</name>
</gene>
<dbReference type="Pfam" id="PF13350">
    <property type="entry name" value="Y_phosphatase3"/>
    <property type="match status" value="1"/>
</dbReference>
<evidence type="ECO:0000313" key="2">
    <source>
        <dbReference type="EMBL" id="GAA2718516.1"/>
    </source>
</evidence>